<organism evidence="3 4">
    <name type="scientific">Bacillus cereus</name>
    <dbReference type="NCBI Taxonomy" id="1396"/>
    <lineage>
        <taxon>Bacteria</taxon>
        <taxon>Bacillati</taxon>
        <taxon>Bacillota</taxon>
        <taxon>Bacilli</taxon>
        <taxon>Bacillales</taxon>
        <taxon>Bacillaceae</taxon>
        <taxon>Bacillus</taxon>
        <taxon>Bacillus cereus group</taxon>
    </lineage>
</organism>
<evidence type="ECO:0000313" key="3">
    <source>
        <dbReference type="EMBL" id="PFQ39716.1"/>
    </source>
</evidence>
<feature type="region of interest" description="Disordered" evidence="1">
    <location>
        <begin position="63"/>
        <end position="110"/>
    </location>
</feature>
<comment type="caution">
    <text evidence="3">The sequence shown here is derived from an EMBL/GenBank/DDBJ whole genome shotgun (WGS) entry which is preliminary data.</text>
</comment>
<dbReference type="Pfam" id="PF22872">
    <property type="entry name" value="DUF7018"/>
    <property type="match status" value="1"/>
</dbReference>
<dbReference type="Proteomes" id="UP000224386">
    <property type="component" value="Unassembled WGS sequence"/>
</dbReference>
<protein>
    <recommendedName>
        <fullName evidence="2">DUF7018 domain-containing protein</fullName>
    </recommendedName>
</protein>
<evidence type="ECO:0000313" key="4">
    <source>
        <dbReference type="Proteomes" id="UP000224386"/>
    </source>
</evidence>
<sequence length="246" mass="28354">MKNKKLICLALPIMLSAIGCSNNDIEKEKKTDNLQVAESEKKTETRSDKDVIKSLNEEVDKLHKEKDELEKKIQDEKASKEKISKEKDELEKKIQDEDASKKEVSKEKDVIKKEDKIEDNTRFSTIKEYQETVYKLANKFESELRATKPIIEKDKTLLTNKDELKAQYDKVQVEADKIKSLHPPKEYTDLQIGLIDSLTVYQKAVAGMFSGLDEKDKEKVKGYEQSVMDGLAYFKDSLNAIKEIKE</sequence>
<name>A0A2B2LB14_BACCE</name>
<gene>
    <name evidence="3" type="ORF">COK05_28100</name>
</gene>
<reference evidence="3 4" key="1">
    <citation type="submission" date="2017-09" db="EMBL/GenBank/DDBJ databases">
        <title>Large-scale bioinformatics analysis of Bacillus genomes uncovers conserved roles of natural products in bacterial physiology.</title>
        <authorList>
            <consortium name="Agbiome Team Llc"/>
            <person name="Bleich R.M."/>
            <person name="Grubbs K.J."/>
            <person name="Santa Maria K.C."/>
            <person name="Allen S.E."/>
            <person name="Farag S."/>
            <person name="Shank E.A."/>
            <person name="Bowers A."/>
        </authorList>
    </citation>
    <scope>NUCLEOTIDE SEQUENCE [LARGE SCALE GENOMIC DNA]</scope>
    <source>
        <strain evidence="3 4">AFS070861</strain>
    </source>
</reference>
<evidence type="ECO:0000256" key="1">
    <source>
        <dbReference type="SAM" id="MobiDB-lite"/>
    </source>
</evidence>
<dbReference type="RefSeq" id="WP_098615144.1">
    <property type="nucleotide sequence ID" value="NZ_NVAP01000068.1"/>
</dbReference>
<dbReference type="InterPro" id="IPR053854">
    <property type="entry name" value="DUF7018"/>
</dbReference>
<dbReference type="PROSITE" id="PS51257">
    <property type="entry name" value="PROKAR_LIPOPROTEIN"/>
    <property type="match status" value="1"/>
</dbReference>
<evidence type="ECO:0000259" key="2">
    <source>
        <dbReference type="Pfam" id="PF22872"/>
    </source>
</evidence>
<dbReference type="EMBL" id="NVAP01000068">
    <property type="protein sequence ID" value="PFQ39716.1"/>
    <property type="molecule type" value="Genomic_DNA"/>
</dbReference>
<feature type="domain" description="DUF7018" evidence="2">
    <location>
        <begin position="127"/>
        <end position="235"/>
    </location>
</feature>
<proteinExistence type="predicted"/>
<accession>A0A2B2LB14</accession>
<dbReference type="AlphaFoldDB" id="A0A2B2LB14"/>